<dbReference type="AlphaFoldDB" id="A0A5C1AC80"/>
<dbReference type="Proteomes" id="UP000324974">
    <property type="component" value="Chromosome"/>
</dbReference>
<dbReference type="OrthoDB" id="444138at2"/>
<keyword evidence="2" id="KW-1185">Reference proteome</keyword>
<evidence type="ECO:0008006" key="3">
    <source>
        <dbReference type="Google" id="ProtNLM"/>
    </source>
</evidence>
<protein>
    <recommendedName>
        <fullName evidence="3">TROVE domain-containing protein</fullName>
    </recommendedName>
</protein>
<reference evidence="2" key="1">
    <citation type="submission" date="2019-08" db="EMBL/GenBank/DDBJ databases">
        <title>Limnoglobus roseus gen. nov., sp. nov., a novel freshwater planctomycete with a giant genome from the family Gemmataceae.</title>
        <authorList>
            <person name="Kulichevskaya I.S."/>
            <person name="Naumoff D.G."/>
            <person name="Miroshnikov K."/>
            <person name="Ivanova A."/>
            <person name="Philippov D.A."/>
            <person name="Hakobyan A."/>
            <person name="Rijpstra I.C."/>
            <person name="Sinninghe Damste J.S."/>
            <person name="Liesack W."/>
            <person name="Dedysh S.N."/>
        </authorList>
    </citation>
    <scope>NUCLEOTIDE SEQUENCE [LARGE SCALE GENOMIC DNA]</scope>
    <source>
        <strain evidence="2">PX52</strain>
    </source>
</reference>
<dbReference type="EMBL" id="CP042425">
    <property type="protein sequence ID" value="QEL16195.1"/>
    <property type="molecule type" value="Genomic_DNA"/>
</dbReference>
<dbReference type="RefSeq" id="WP_149110953.1">
    <property type="nucleotide sequence ID" value="NZ_CP042425.1"/>
</dbReference>
<name>A0A5C1AC80_9BACT</name>
<evidence type="ECO:0000313" key="2">
    <source>
        <dbReference type="Proteomes" id="UP000324974"/>
    </source>
</evidence>
<dbReference type="KEGG" id="lrs:PX52LOC_03135"/>
<sequence>MFAERTQREDIVHFLNSCYACTGQREFYENARSQRVSIDFLHQYVLGNYRSVYARALAVGINHFNQAQIIVRLLATGKQAIPGEGALIARALATMPPQRAWKALRDVRRLGINNRRARAIARDYLRGRDAVFDCVKYRNKVKAVACHNHLSLPGEAGPFLFEKRSAPFQTPLFEQVRRAWHSAEAVYELPFTVAEGLAAKHRIPRDQFLAKIQHRMTQGERLRLQKAGDVAIDLGRSPLTKLALYALSLPEVAEDVSQGMERAVAAILRRMPMALGRVAAILDNSYSTSGTQEKKRRPLGVAWAVDRVLAVASCEYRAFWTHPFAGPTPPARGATDLATPILDALETSPELLVIVTDAVENDPPGAAAGVLKLWQSRLDPWGKVAIVHLNPVFSAGDYAPRPLCDGVPTVGLRDAESLPTALAFARFATGTTTRADLEAFLDQRAAEFLAAGEGADRAE</sequence>
<accession>A0A5C1AC80</accession>
<organism evidence="1 2">
    <name type="scientific">Limnoglobus roseus</name>
    <dbReference type="NCBI Taxonomy" id="2598579"/>
    <lineage>
        <taxon>Bacteria</taxon>
        <taxon>Pseudomonadati</taxon>
        <taxon>Planctomycetota</taxon>
        <taxon>Planctomycetia</taxon>
        <taxon>Gemmatales</taxon>
        <taxon>Gemmataceae</taxon>
        <taxon>Limnoglobus</taxon>
    </lineage>
</organism>
<proteinExistence type="predicted"/>
<evidence type="ECO:0000313" key="1">
    <source>
        <dbReference type="EMBL" id="QEL16195.1"/>
    </source>
</evidence>
<gene>
    <name evidence="1" type="ORF">PX52LOC_03135</name>
</gene>